<proteinExistence type="predicted"/>
<name>A0A4V1L4U9_9BRAD</name>
<dbReference type="Proteomes" id="UP000290565">
    <property type="component" value="Unassembled WGS sequence"/>
</dbReference>
<protein>
    <recommendedName>
        <fullName evidence="3">TonB-dependent receptor</fullName>
    </recommendedName>
</protein>
<dbReference type="AlphaFoldDB" id="A0A4V1L4U9"/>
<evidence type="ECO:0008006" key="3">
    <source>
        <dbReference type="Google" id="ProtNLM"/>
    </source>
</evidence>
<accession>A0A4V1L4U9</accession>
<sequence>MRLDIDYRAKLTGRYVEAKTNIGLRAKADNVSDAKSPQPYSGAFSIFLHEEHAGGFQSSPHRQQRIGISLKFSGFEVRKRVAMDPGRRGEIIQ</sequence>
<reference evidence="1 2" key="1">
    <citation type="submission" date="2015-04" db="EMBL/GenBank/DDBJ databases">
        <title>Comparative genomics of rhizobia nodulating Arachis hypogaea in China.</title>
        <authorList>
            <person name="Li Y."/>
        </authorList>
    </citation>
    <scope>NUCLEOTIDE SEQUENCE [LARGE SCALE GENOMIC DNA]</scope>
    <source>
        <strain evidence="1 2">CCBAU 51787</strain>
    </source>
</reference>
<gene>
    <name evidence="1" type="ORF">XH94_00090</name>
</gene>
<organism evidence="1 2">
    <name type="scientific">Bradyrhizobium zhanjiangense</name>
    <dbReference type="NCBI Taxonomy" id="1325107"/>
    <lineage>
        <taxon>Bacteria</taxon>
        <taxon>Pseudomonadati</taxon>
        <taxon>Pseudomonadota</taxon>
        <taxon>Alphaproteobacteria</taxon>
        <taxon>Hyphomicrobiales</taxon>
        <taxon>Nitrobacteraceae</taxon>
        <taxon>Bradyrhizobium</taxon>
    </lineage>
</organism>
<evidence type="ECO:0000313" key="1">
    <source>
        <dbReference type="EMBL" id="RXH42734.1"/>
    </source>
</evidence>
<dbReference type="EMBL" id="LBJM01000001">
    <property type="protein sequence ID" value="RXH42734.1"/>
    <property type="molecule type" value="Genomic_DNA"/>
</dbReference>
<evidence type="ECO:0000313" key="2">
    <source>
        <dbReference type="Proteomes" id="UP000290565"/>
    </source>
</evidence>
<comment type="caution">
    <text evidence="1">The sequence shown here is derived from an EMBL/GenBank/DDBJ whole genome shotgun (WGS) entry which is preliminary data.</text>
</comment>